<feature type="region of interest" description="Disordered" evidence="1">
    <location>
        <begin position="420"/>
        <end position="478"/>
    </location>
</feature>
<dbReference type="OrthoDB" id="7338235at2"/>
<evidence type="ECO:0000313" key="3">
    <source>
        <dbReference type="EMBL" id="QCI68796.1"/>
    </source>
</evidence>
<feature type="compositionally biased region" description="Basic and acidic residues" evidence="1">
    <location>
        <begin position="84"/>
        <end position="93"/>
    </location>
</feature>
<feature type="compositionally biased region" description="Basic and acidic residues" evidence="1">
    <location>
        <begin position="443"/>
        <end position="452"/>
    </location>
</feature>
<sequence length="724" mass="75381">MANETSLRSYRDFDAYNRDGSADDTVRKASAGDPLAELARIMGQDDNYADLLKSVARTRGELPSRRTPEADAGQSLELPAMRLRGADQSREPDQAGVTDWDDLEAELESYVRSGEGARPKAEAGRRAEAPETYDHLFDDDGMDDEVAAHRAPAPAEPAAVQADGLRGSYPAAADPAVDDAAGSLRDLERMLSDSHGRQPAVYQPAVAPQPTYQVPADEAPAYQASTYPQQAYPRQIYQPPAYSEPLPQPVETRRAAQGQGGQAPAGQADDIDERIAQAFADDQPRDQRVAAAGYGAAVAGAGALVAATAWRQHGTRAAAPQMAAAERGDTVRYADDAYLPAAERAASDPVFIQDGHMPQPAPEVFDEAPPRRKRAGVTAILAVVGLAVAGGGGVLGYRALTGGASNSGEPRVVRANTDPVRVPVQQAQDPKPVTDRVPSGDRVVSREERPVSPREQAAQVQAPPQPAAPRVIPLAPSAPAGSVTDPGLPMVRSVQSVVVPSANAAPAAVLRPTTPEAPLATASAAPRAAGEEPRRVRTVTVGPDNQILNPAPRPTPAPAAMPLSVVPTAPSQPPSAAATPAAPTLASADSRSAPTPTPRPARAGRPPADANEAAAAPGARPLDIAPQRTASLRQPAAAPPAPAAGGGTSFVQISSHQTEAEARSAFASAQRRYSVLQGQSANIRSAELPGRGTWYRLRVGPFSRTDAQSFCERLKSSGGSCVIN</sequence>
<dbReference type="AlphaFoldDB" id="A0A4D7BIB6"/>
<gene>
    <name evidence="3" type="ORF">E8M01_33920</name>
</gene>
<feature type="region of interest" description="Disordered" evidence="1">
    <location>
        <begin position="57"/>
        <end position="176"/>
    </location>
</feature>
<feature type="domain" description="SPOR" evidence="2">
    <location>
        <begin position="643"/>
        <end position="724"/>
    </location>
</feature>
<evidence type="ECO:0000313" key="4">
    <source>
        <dbReference type="Proteomes" id="UP000298781"/>
    </source>
</evidence>
<dbReference type="InterPro" id="IPR007730">
    <property type="entry name" value="SPOR-like_dom"/>
</dbReference>
<dbReference type="SUPFAM" id="SSF110997">
    <property type="entry name" value="Sporulation related repeat"/>
    <property type="match status" value="1"/>
</dbReference>
<feature type="compositionally biased region" description="Low complexity" evidence="1">
    <location>
        <begin position="574"/>
        <end position="621"/>
    </location>
</feature>
<evidence type="ECO:0000256" key="1">
    <source>
        <dbReference type="SAM" id="MobiDB-lite"/>
    </source>
</evidence>
<feature type="compositionally biased region" description="Basic and acidic residues" evidence="1">
    <location>
        <begin position="115"/>
        <end position="138"/>
    </location>
</feature>
<evidence type="ECO:0000259" key="2">
    <source>
        <dbReference type="PROSITE" id="PS51724"/>
    </source>
</evidence>
<feature type="compositionally biased region" description="Low complexity" evidence="1">
    <location>
        <begin position="149"/>
        <end position="162"/>
    </location>
</feature>
<organism evidence="3 4">
    <name type="scientific">Phreatobacter stygius</name>
    <dbReference type="NCBI Taxonomy" id="1940610"/>
    <lineage>
        <taxon>Bacteria</taxon>
        <taxon>Pseudomonadati</taxon>
        <taxon>Pseudomonadota</taxon>
        <taxon>Alphaproteobacteria</taxon>
        <taxon>Hyphomicrobiales</taxon>
        <taxon>Phreatobacteraceae</taxon>
        <taxon>Phreatobacter</taxon>
    </lineage>
</organism>
<dbReference type="EMBL" id="CP039690">
    <property type="protein sequence ID" value="QCI68796.1"/>
    <property type="molecule type" value="Genomic_DNA"/>
</dbReference>
<reference evidence="3 4" key="1">
    <citation type="submission" date="2019-04" db="EMBL/GenBank/DDBJ databases">
        <title>Phreatobacter aquaticus sp. nov.</title>
        <authorList>
            <person name="Choi A."/>
        </authorList>
    </citation>
    <scope>NUCLEOTIDE SEQUENCE [LARGE SCALE GENOMIC DNA]</scope>
    <source>
        <strain evidence="3 4">KCTC 52518</strain>
    </source>
</reference>
<dbReference type="GO" id="GO:0042834">
    <property type="term" value="F:peptidoglycan binding"/>
    <property type="evidence" value="ECO:0007669"/>
    <property type="project" value="InterPro"/>
</dbReference>
<feature type="region of interest" description="Disordered" evidence="1">
    <location>
        <begin position="239"/>
        <end position="269"/>
    </location>
</feature>
<accession>A0A4D7BIB6</accession>
<dbReference type="InterPro" id="IPR036680">
    <property type="entry name" value="SPOR-like_sf"/>
</dbReference>
<dbReference type="Gene3D" id="3.30.70.1070">
    <property type="entry name" value="Sporulation related repeat"/>
    <property type="match status" value="1"/>
</dbReference>
<feature type="compositionally biased region" description="Low complexity" evidence="1">
    <location>
        <begin position="515"/>
        <end position="528"/>
    </location>
</feature>
<name>A0A4D7BIB6_9HYPH</name>
<feature type="region of interest" description="Disordered" evidence="1">
    <location>
        <begin position="1"/>
        <end position="29"/>
    </location>
</feature>
<feature type="compositionally biased region" description="Basic and acidic residues" evidence="1">
    <location>
        <begin position="58"/>
        <end position="69"/>
    </location>
</feature>
<dbReference type="RefSeq" id="WP_136964211.1">
    <property type="nucleotide sequence ID" value="NZ_CP039690.1"/>
</dbReference>
<dbReference type="Pfam" id="PF05036">
    <property type="entry name" value="SPOR"/>
    <property type="match status" value="1"/>
</dbReference>
<feature type="region of interest" description="Disordered" evidence="1">
    <location>
        <begin position="515"/>
        <end position="621"/>
    </location>
</feature>
<protein>
    <recommendedName>
        <fullName evidence="2">SPOR domain-containing protein</fullName>
    </recommendedName>
</protein>
<dbReference type="KEGG" id="pstg:E8M01_33920"/>
<dbReference type="Proteomes" id="UP000298781">
    <property type="component" value="Chromosome"/>
</dbReference>
<keyword evidence="4" id="KW-1185">Reference proteome</keyword>
<proteinExistence type="predicted"/>
<feature type="compositionally biased region" description="Basic and acidic residues" evidence="1">
    <location>
        <begin position="9"/>
        <end position="27"/>
    </location>
</feature>
<dbReference type="PROSITE" id="PS51724">
    <property type="entry name" value="SPOR"/>
    <property type="match status" value="1"/>
</dbReference>